<dbReference type="KEGG" id="smag:AN936_06670"/>
<dbReference type="PATRIC" id="fig|33050.5.peg.1387"/>
<proteinExistence type="predicted"/>
<organism evidence="1 2">
    <name type="scientific">Sphingopyxis macrogoltabida</name>
    <name type="common">Sphingomonas macrogoltabidus</name>
    <dbReference type="NCBI Taxonomy" id="33050"/>
    <lineage>
        <taxon>Bacteria</taxon>
        <taxon>Pseudomonadati</taxon>
        <taxon>Pseudomonadota</taxon>
        <taxon>Alphaproteobacteria</taxon>
        <taxon>Sphingomonadales</taxon>
        <taxon>Sphingomonadaceae</taxon>
        <taxon>Sphingopyxis</taxon>
    </lineage>
</organism>
<name>A0A0N9V791_SPHMC</name>
<gene>
    <name evidence="1" type="ORF">AN936_06670</name>
</gene>
<dbReference type="AlphaFoldDB" id="A0A0N9V791"/>
<evidence type="ECO:0000313" key="1">
    <source>
        <dbReference type="EMBL" id="ALH80058.1"/>
    </source>
</evidence>
<dbReference type="EMBL" id="CP012700">
    <property type="protein sequence ID" value="ALH80058.1"/>
    <property type="molecule type" value="Genomic_DNA"/>
</dbReference>
<accession>A0A0N9V791</accession>
<reference evidence="1 2" key="1">
    <citation type="journal article" date="2015" name="Genome Announc.">
        <title>Complete Genome Sequence of Polypropylene Glycol- and Polyethylene Glycol-Degrading Sphingopyxis macrogoltabida Strain EY-1.</title>
        <authorList>
            <person name="Ohtsubo Y."/>
            <person name="Nagata Y."/>
            <person name="Numata M."/>
            <person name="Tsuchikane K."/>
            <person name="Hosoyama A."/>
            <person name="Yamazoe A."/>
            <person name="Tsuda M."/>
            <person name="Fujita N."/>
            <person name="Kawai F."/>
        </authorList>
    </citation>
    <scope>NUCLEOTIDE SEQUENCE [LARGE SCALE GENOMIC DNA]</scope>
    <source>
        <strain evidence="1 2">EY-1</strain>
    </source>
</reference>
<protein>
    <submittedName>
        <fullName evidence="1">Uncharacterized protein</fullName>
    </submittedName>
</protein>
<sequence>MGFQQAAIQELICKDIARHDAVRVLKRRYGAQERRIAARLGERESEEIILTLPPCSHFLGAEDRYADALSELEKRLERS</sequence>
<evidence type="ECO:0000313" key="2">
    <source>
        <dbReference type="Proteomes" id="UP000058074"/>
    </source>
</evidence>
<dbReference type="Proteomes" id="UP000058074">
    <property type="component" value="Chromosome"/>
</dbReference>